<feature type="non-terminal residue" evidence="2">
    <location>
        <position position="1"/>
    </location>
</feature>
<dbReference type="InterPro" id="IPR036047">
    <property type="entry name" value="F-box-like_dom_sf"/>
</dbReference>
<reference evidence="2" key="1">
    <citation type="submission" date="2023-03" db="EMBL/GenBank/DDBJ databases">
        <title>Massive genome expansion in bonnet fungi (Mycena s.s.) driven by repeated elements and novel gene families across ecological guilds.</title>
        <authorList>
            <consortium name="Lawrence Berkeley National Laboratory"/>
            <person name="Harder C.B."/>
            <person name="Miyauchi S."/>
            <person name="Viragh M."/>
            <person name="Kuo A."/>
            <person name="Thoen E."/>
            <person name="Andreopoulos B."/>
            <person name="Lu D."/>
            <person name="Skrede I."/>
            <person name="Drula E."/>
            <person name="Henrissat B."/>
            <person name="Morin E."/>
            <person name="Kohler A."/>
            <person name="Barry K."/>
            <person name="LaButti K."/>
            <person name="Morin E."/>
            <person name="Salamov A."/>
            <person name="Lipzen A."/>
            <person name="Mereny Z."/>
            <person name="Hegedus B."/>
            <person name="Baldrian P."/>
            <person name="Stursova M."/>
            <person name="Weitz H."/>
            <person name="Taylor A."/>
            <person name="Grigoriev I.V."/>
            <person name="Nagy L.G."/>
            <person name="Martin F."/>
            <person name="Kauserud H."/>
        </authorList>
    </citation>
    <scope>NUCLEOTIDE SEQUENCE</scope>
    <source>
        <strain evidence="2">CBHHK182m</strain>
    </source>
</reference>
<comment type="caution">
    <text evidence="2">The sequence shown here is derived from an EMBL/GenBank/DDBJ whole genome shotgun (WGS) entry which is preliminary data.</text>
</comment>
<evidence type="ECO:0000313" key="3">
    <source>
        <dbReference type="Proteomes" id="UP001215598"/>
    </source>
</evidence>
<dbReference type="SUPFAM" id="SSF81383">
    <property type="entry name" value="F-box domain"/>
    <property type="match status" value="1"/>
</dbReference>
<dbReference type="Gene3D" id="1.20.1280.50">
    <property type="match status" value="1"/>
</dbReference>
<keyword evidence="1" id="KW-0175">Coiled coil</keyword>
<proteinExistence type="predicted"/>
<evidence type="ECO:0000256" key="1">
    <source>
        <dbReference type="SAM" id="Coils"/>
    </source>
</evidence>
<feature type="coiled-coil region" evidence="1">
    <location>
        <begin position="25"/>
        <end position="52"/>
    </location>
</feature>
<gene>
    <name evidence="2" type="ORF">B0H16DRAFT_1431217</name>
</gene>
<dbReference type="AlphaFoldDB" id="A0AAD7HLJ8"/>
<dbReference type="EMBL" id="JARKIB010000216">
    <property type="protein sequence ID" value="KAJ7722785.1"/>
    <property type="molecule type" value="Genomic_DNA"/>
</dbReference>
<protein>
    <recommendedName>
        <fullName evidence="4">F-box domain-containing protein</fullName>
    </recommendedName>
</protein>
<keyword evidence="3" id="KW-1185">Reference proteome</keyword>
<evidence type="ECO:0000313" key="2">
    <source>
        <dbReference type="EMBL" id="KAJ7722785.1"/>
    </source>
</evidence>
<sequence length="339" mass="38801">MADPQAARARRAADRERIADLATRIIDLECSIRALRVEKELLEAEQDIIQDRLSANTYPVLTLPPELVSEIFEHFVPVYPKRAPQKGLLSPITLCQICRLWREIALSTPLLWRTFKNFLRPGGSVQNEEADHQTELSLQRSGSFPLSVELEYTTRSDTPFLFLIIAHRARWQHLKLFVSPRNLGAIIGPFPLLESLTIMTTNGLHPSAYRPATFYSAPLLRRVAIDSFKDIFLDMLPWSQLTVLVIKHIEMNQCLQILALASNLVYSDLTFFPFGEGDIPRNVMLAHLKHLKLWGLDPFLSPLHILTLPAFKVVLAIIRHEYDFTVLYFVHIVFIFSLP</sequence>
<organism evidence="2 3">
    <name type="scientific">Mycena metata</name>
    <dbReference type="NCBI Taxonomy" id="1033252"/>
    <lineage>
        <taxon>Eukaryota</taxon>
        <taxon>Fungi</taxon>
        <taxon>Dikarya</taxon>
        <taxon>Basidiomycota</taxon>
        <taxon>Agaricomycotina</taxon>
        <taxon>Agaricomycetes</taxon>
        <taxon>Agaricomycetidae</taxon>
        <taxon>Agaricales</taxon>
        <taxon>Marasmiineae</taxon>
        <taxon>Mycenaceae</taxon>
        <taxon>Mycena</taxon>
    </lineage>
</organism>
<name>A0AAD7HLJ8_9AGAR</name>
<dbReference type="Proteomes" id="UP001215598">
    <property type="component" value="Unassembled WGS sequence"/>
</dbReference>
<evidence type="ECO:0008006" key="4">
    <source>
        <dbReference type="Google" id="ProtNLM"/>
    </source>
</evidence>
<accession>A0AAD7HLJ8</accession>